<dbReference type="Ensembl" id="ENSVKKT00000029087.1">
    <property type="protein sequence ID" value="ENSVKKP00000028407.1"/>
    <property type="gene ID" value="ENSVKKG00000018383.1"/>
</dbReference>
<dbReference type="GeneID" id="123036478"/>
<feature type="region of interest" description="Disordered" evidence="6">
    <location>
        <begin position="1260"/>
        <end position="1292"/>
    </location>
</feature>
<feature type="compositionally biased region" description="Low complexity" evidence="6">
    <location>
        <begin position="1276"/>
        <end position="1292"/>
    </location>
</feature>
<evidence type="ECO:0000313" key="7">
    <source>
        <dbReference type="Ensembl" id="ENSVKKP00000028407.1"/>
    </source>
</evidence>
<dbReference type="RefSeq" id="XP_044311694.1">
    <property type="nucleotide sequence ID" value="XM_044455759.1"/>
</dbReference>
<evidence type="ECO:0000256" key="6">
    <source>
        <dbReference type="SAM" id="MobiDB-lite"/>
    </source>
</evidence>
<feature type="compositionally biased region" description="Polar residues" evidence="6">
    <location>
        <begin position="898"/>
        <end position="911"/>
    </location>
</feature>
<feature type="region of interest" description="Disordered" evidence="6">
    <location>
        <begin position="428"/>
        <end position="450"/>
    </location>
</feature>
<dbReference type="OrthoDB" id="10038993at2759"/>
<feature type="compositionally biased region" description="Basic and acidic residues" evidence="6">
    <location>
        <begin position="533"/>
        <end position="542"/>
    </location>
</feature>
<dbReference type="RefSeq" id="XP_044311695.1">
    <property type="nucleotide sequence ID" value="XM_044455760.1"/>
</dbReference>
<dbReference type="CTD" id="57509"/>
<feature type="compositionally biased region" description="Low complexity" evidence="6">
    <location>
        <begin position="509"/>
        <end position="529"/>
    </location>
</feature>
<feature type="compositionally biased region" description="Polar residues" evidence="6">
    <location>
        <begin position="562"/>
        <end position="571"/>
    </location>
</feature>
<evidence type="ECO:0000256" key="5">
    <source>
        <dbReference type="SAM" id="Coils"/>
    </source>
</evidence>
<feature type="compositionally biased region" description="Polar residues" evidence="6">
    <location>
        <begin position="875"/>
        <end position="888"/>
    </location>
</feature>
<accession>A0A8D2Q9D0</accession>
<dbReference type="PANTHER" id="PTHR24200:SF7">
    <property type="entry name" value="MICROTUBULE-ASSOCIATED TUMOR SUPPRESSOR 1"/>
    <property type="match status" value="1"/>
</dbReference>
<evidence type="ECO:0000256" key="2">
    <source>
        <dbReference type="ARBA" id="ARBA00007585"/>
    </source>
</evidence>
<dbReference type="GO" id="GO:0005634">
    <property type="term" value="C:nucleus"/>
    <property type="evidence" value="ECO:0007669"/>
    <property type="project" value="UniProtKB-SubCell"/>
</dbReference>
<keyword evidence="8" id="KW-1185">Reference proteome</keyword>
<reference evidence="7" key="2">
    <citation type="submission" date="2025-09" db="UniProtKB">
        <authorList>
            <consortium name="Ensembl"/>
        </authorList>
    </citation>
    <scope>IDENTIFICATION</scope>
</reference>
<comment type="similarity">
    <text evidence="2">Belongs to the MTUS1 family.</text>
</comment>
<dbReference type="GO" id="GO:0010758">
    <property type="term" value="P:regulation of macrophage chemotaxis"/>
    <property type="evidence" value="ECO:0007669"/>
    <property type="project" value="TreeGrafter"/>
</dbReference>
<dbReference type="PANTHER" id="PTHR24200">
    <property type="entry name" value="TOUCAN, ISOFORM A"/>
    <property type="match status" value="1"/>
</dbReference>
<feature type="compositionally biased region" description="Polar residues" evidence="6">
    <location>
        <begin position="746"/>
        <end position="756"/>
    </location>
</feature>
<keyword evidence="4" id="KW-0539">Nucleus</keyword>
<feature type="region of interest" description="Disordered" evidence="6">
    <location>
        <begin position="705"/>
        <end position="733"/>
    </location>
</feature>
<evidence type="ECO:0000256" key="4">
    <source>
        <dbReference type="ARBA" id="ARBA00023242"/>
    </source>
</evidence>
<gene>
    <name evidence="7" type="primary">MTUS1</name>
</gene>
<sequence length="1292" mass="142671">MNVESFEEKDLQPPLIIQDENGNKCVRNAIASAPLNGSTVGCNQQCVGPEDYTKCKAASEIQTTSSDLHCTESPGLQNVAHDYICMGTSHVEARKAPSPAEQPYMYALNQTFPEPEGLLKESFAIKRTQNCSIEGTVPYCQADRYPVPLAVNINTGIQDESGCSQMEQEDASSSDSFITVVNLGETVGSKCYEVGCVLSSSRETCKSVACAQNAFSSKPDTYSSQNAPGIMYLDRGVLPNAPSPTGNSTTNYMDLVSQKNEQQKKQGLQGAEWDDCCCRGSPELEPFNVFKEEKKKYMHSTPEHDKKEWPSELAMDDTISGLSHLPVHSFSEHSELEFHKDGENLANVQNICKGDQALLKEHDKASKMVENDIPKLERAAAPEPNCQETFVIFNPTADEHCLTSAPTTGSKNATFAVLTMPEEVAGGISKLGKNGSSIKEQPRRNSLKTNSEKIAIKSTNRSPFGATITKARKAEIVSFPKPNFKNIKPKVISRPASQPKENATLKAAQRSPQLSTASSSSPSSSPRQISLRKKTDLDKGTKTEAPMNKTYKQNFNKHLPSQAVQAATHSENTSHKFPKTTASKQNVEQPGKARCPSSACSPVVVTCSLNSAGTPNASMENAGSWVQPCVLNSCQIPQEEEQQNDFLQVPGERSAQGAGNEAFPLAHTPLVSLAKPDTAVRQSFPKDSPVPLRRIPATKAVLRCRRGSDSKNGHATKAASPQRALLSSSTGVETFSPKGRLVSLKTTPGFWTSSGKSLPKSKVPIKGPGFRRTSSISSVSSTQSDQSTCSNHSTNATIIIKNGEWSSKSPYKNGTAGSISLKPLPRPRTLSLKNTPKGAKSKLGSVSQCVPKSAGPILPGRKTSDPRGSQRLGPSGQNGPRSVLSTFNAVDKGKQKNPKNSCIQTQTSTEVHSTETKTHEQLTQYKGKCENQSGIIRQLKKCLASSNQKFEALALVIQHLQYEREEVLKQRKELSLELLNLRGELVTSSAACEKLEKDRHELQAAYEAFVQKLNQQHQSDLSELEERLKQFYTAECEKLQNICIEEAEKYKAQLQEQVDNLNVTHENFKLELETSHTEKIDELKKDYESSLSELKKTHESERETLDASFHEKQEQLEEKIGELQRENDALNEKLKLEEQKRIAKEKANLKTPQIMYLEQELESLKAVLEIKNEKLHQQDIKLLKMEKLVENNAALMEKMRKFQQENEELKARMDKHMELSRQLSTEQAVLQESLEKESKVNKRLSMENEELLWKLHNGDLCSPKKLSPSTPPMPFQSPRNSSSFSSPTVSPR</sequence>
<evidence type="ECO:0000256" key="1">
    <source>
        <dbReference type="ARBA" id="ARBA00004123"/>
    </source>
</evidence>
<dbReference type="InterPro" id="IPR051293">
    <property type="entry name" value="MTUS1/CCDC69"/>
</dbReference>
<dbReference type="RefSeq" id="XP_044311693.1">
    <property type="nucleotide sequence ID" value="XM_044455758.1"/>
</dbReference>
<protein>
    <submittedName>
        <fullName evidence="7">Microtubule associated scaffold protein 1</fullName>
    </submittedName>
</protein>
<feature type="coiled-coil region" evidence="5">
    <location>
        <begin position="957"/>
        <end position="1226"/>
    </location>
</feature>
<evidence type="ECO:0000313" key="8">
    <source>
        <dbReference type="Proteomes" id="UP000694545"/>
    </source>
</evidence>
<dbReference type="GO" id="GO:0005737">
    <property type="term" value="C:cytoplasm"/>
    <property type="evidence" value="ECO:0007669"/>
    <property type="project" value="TreeGrafter"/>
</dbReference>
<reference evidence="7" key="1">
    <citation type="submission" date="2025-08" db="UniProtKB">
        <authorList>
            <consortium name="Ensembl"/>
        </authorList>
    </citation>
    <scope>IDENTIFICATION</scope>
</reference>
<feature type="region of interest" description="Disordered" evidence="6">
    <location>
        <begin position="562"/>
        <end position="595"/>
    </location>
</feature>
<dbReference type="KEGG" id="vko:123036478"/>
<comment type="subcellular location">
    <subcellularLocation>
        <location evidence="1">Nucleus</location>
    </subcellularLocation>
</comment>
<name>A0A8D2Q9D0_VARKO</name>
<feature type="compositionally biased region" description="Low complexity" evidence="6">
    <location>
        <begin position="773"/>
        <end position="790"/>
    </location>
</feature>
<evidence type="ECO:0000256" key="3">
    <source>
        <dbReference type="ARBA" id="ARBA00023054"/>
    </source>
</evidence>
<feature type="region of interest" description="Disordered" evidence="6">
    <location>
        <begin position="816"/>
        <end position="918"/>
    </location>
</feature>
<feature type="region of interest" description="Disordered" evidence="6">
    <location>
        <begin position="484"/>
        <end position="550"/>
    </location>
</feature>
<proteinExistence type="inferred from homology"/>
<feature type="region of interest" description="Disordered" evidence="6">
    <location>
        <begin position="746"/>
        <end position="791"/>
    </location>
</feature>
<keyword evidence="3 5" id="KW-0175">Coiled coil</keyword>
<organism evidence="7 8">
    <name type="scientific">Varanus komodoensis</name>
    <name type="common">Komodo dragon</name>
    <dbReference type="NCBI Taxonomy" id="61221"/>
    <lineage>
        <taxon>Eukaryota</taxon>
        <taxon>Metazoa</taxon>
        <taxon>Chordata</taxon>
        <taxon>Craniata</taxon>
        <taxon>Vertebrata</taxon>
        <taxon>Euteleostomi</taxon>
        <taxon>Lepidosauria</taxon>
        <taxon>Squamata</taxon>
        <taxon>Bifurcata</taxon>
        <taxon>Unidentata</taxon>
        <taxon>Episquamata</taxon>
        <taxon>Toxicofera</taxon>
        <taxon>Anguimorpha</taxon>
        <taxon>Paleoanguimorpha</taxon>
        <taxon>Varanoidea</taxon>
        <taxon>Varanidae</taxon>
        <taxon>Varanus</taxon>
    </lineage>
</organism>
<dbReference type="Proteomes" id="UP000694545">
    <property type="component" value="Unplaced"/>
</dbReference>
<dbReference type="GO" id="GO:0008017">
    <property type="term" value="F:microtubule binding"/>
    <property type="evidence" value="ECO:0007669"/>
    <property type="project" value="TreeGrafter"/>
</dbReference>